<dbReference type="KEGG" id="aalt:CC77DRAFT_1020661"/>
<evidence type="ECO:0000313" key="2">
    <source>
        <dbReference type="EMBL" id="OAG20120.1"/>
    </source>
</evidence>
<dbReference type="GeneID" id="29110694"/>
<feature type="compositionally biased region" description="Low complexity" evidence="1">
    <location>
        <begin position="1"/>
        <end position="24"/>
    </location>
</feature>
<evidence type="ECO:0008006" key="4">
    <source>
        <dbReference type="Google" id="ProtNLM"/>
    </source>
</evidence>
<dbReference type="InterPro" id="IPR038883">
    <property type="entry name" value="AN11006-like"/>
</dbReference>
<dbReference type="AlphaFoldDB" id="A0A177DLL7"/>
<dbReference type="RefSeq" id="XP_018385541.1">
    <property type="nucleotide sequence ID" value="XM_018525100.1"/>
</dbReference>
<dbReference type="PANTHER" id="PTHR42085:SF1">
    <property type="entry name" value="F-BOX DOMAIN-CONTAINING PROTEIN"/>
    <property type="match status" value="1"/>
</dbReference>
<reference evidence="2 3" key="1">
    <citation type="submission" date="2016-05" db="EMBL/GenBank/DDBJ databases">
        <title>Comparative analysis of secretome profiles of manganese(II)-oxidizing ascomycete fungi.</title>
        <authorList>
            <consortium name="DOE Joint Genome Institute"/>
            <person name="Zeiner C.A."/>
            <person name="Purvine S.O."/>
            <person name="Zink E.M."/>
            <person name="Wu S."/>
            <person name="Pasa-Tolic L."/>
            <person name="Chaput D.L."/>
            <person name="Haridas S."/>
            <person name="Grigoriev I.V."/>
            <person name="Santelli C.M."/>
            <person name="Hansel C.M."/>
        </authorList>
    </citation>
    <scope>NUCLEOTIDE SEQUENCE [LARGE SCALE GENOMIC DNA]</scope>
    <source>
        <strain evidence="2 3">SRC1lrK2f</strain>
    </source>
</reference>
<dbReference type="Proteomes" id="UP000077248">
    <property type="component" value="Unassembled WGS sequence"/>
</dbReference>
<evidence type="ECO:0000313" key="3">
    <source>
        <dbReference type="Proteomes" id="UP000077248"/>
    </source>
</evidence>
<proteinExistence type="predicted"/>
<protein>
    <recommendedName>
        <fullName evidence="4">F-box domain-containing protein</fullName>
    </recommendedName>
</protein>
<dbReference type="PANTHER" id="PTHR42085">
    <property type="entry name" value="F-BOX DOMAIN-CONTAINING PROTEIN"/>
    <property type="match status" value="1"/>
</dbReference>
<sequence>MSTPSYARATTSSASRASPRSSSTIHTTAEPTKSSPYSAKISTTPEKRAQNPLTPKKTLKRPSLLTPRARDQLIYNRDLYPIKPKDVSKPCLLADLPSELRSLIYMFVLPMTHHISDSWPAILKHGQQRPPPLLHICRAIRIEAAYDYYTSTAFKFTVRNLNFYPVMKWLDELPKQHRALLLSRNRHLEINVLPSVKNTFTYPPKGWLIDGYMQDHWKACQPFGNIYTVPSDLHKSHFLVFCRLASWFLWCSRSPQKDIRWAYTFEQSPFHNPFGLPGLQEQAVLKWFLNHHAMVLTMGCVEKAWKRNKCGAAMMRGDVMKWLEALNRWYKTRWDEEANEENWDEQMESVKKAIQKW</sequence>
<gene>
    <name evidence="2" type="ORF">CC77DRAFT_1020661</name>
</gene>
<organism evidence="2 3">
    <name type="scientific">Alternaria alternata</name>
    <name type="common">Alternaria rot fungus</name>
    <name type="synonym">Torula alternata</name>
    <dbReference type="NCBI Taxonomy" id="5599"/>
    <lineage>
        <taxon>Eukaryota</taxon>
        <taxon>Fungi</taxon>
        <taxon>Dikarya</taxon>
        <taxon>Ascomycota</taxon>
        <taxon>Pezizomycotina</taxon>
        <taxon>Dothideomycetes</taxon>
        <taxon>Pleosporomycetidae</taxon>
        <taxon>Pleosporales</taxon>
        <taxon>Pleosporineae</taxon>
        <taxon>Pleosporaceae</taxon>
        <taxon>Alternaria</taxon>
        <taxon>Alternaria sect. Alternaria</taxon>
        <taxon>Alternaria alternata complex</taxon>
    </lineage>
</organism>
<keyword evidence="3" id="KW-1185">Reference proteome</keyword>
<dbReference type="EMBL" id="KV441479">
    <property type="protein sequence ID" value="OAG20120.1"/>
    <property type="molecule type" value="Genomic_DNA"/>
</dbReference>
<dbReference type="VEuPathDB" id="FungiDB:CC77DRAFT_1020661"/>
<dbReference type="OMA" id="ACQPFGN"/>
<name>A0A177DLL7_ALTAL</name>
<evidence type="ECO:0000256" key="1">
    <source>
        <dbReference type="SAM" id="MobiDB-lite"/>
    </source>
</evidence>
<feature type="region of interest" description="Disordered" evidence="1">
    <location>
        <begin position="1"/>
        <end position="62"/>
    </location>
</feature>
<feature type="compositionally biased region" description="Polar residues" evidence="1">
    <location>
        <begin position="25"/>
        <end position="44"/>
    </location>
</feature>
<accession>A0A177DLL7</accession>